<feature type="transmembrane region" description="Helical" evidence="1">
    <location>
        <begin position="12"/>
        <end position="33"/>
    </location>
</feature>
<accession>A0A172ZMB0</accession>
<dbReference type="STRING" id="1616788.AR543_08600"/>
<feature type="transmembrane region" description="Helical" evidence="1">
    <location>
        <begin position="53"/>
        <end position="71"/>
    </location>
</feature>
<dbReference type="EMBL" id="CP013023">
    <property type="protein sequence ID" value="ANF98718.1"/>
    <property type="molecule type" value="Genomic_DNA"/>
</dbReference>
<keyword evidence="1" id="KW-1133">Transmembrane helix</keyword>
<dbReference type="KEGG" id="pbv:AR543_08600"/>
<evidence type="ECO:0000313" key="3">
    <source>
        <dbReference type="Proteomes" id="UP000078148"/>
    </source>
</evidence>
<gene>
    <name evidence="2" type="ORF">AR543_08600</name>
</gene>
<dbReference type="AlphaFoldDB" id="A0A172ZMB0"/>
<protein>
    <recommendedName>
        <fullName evidence="4">DUF1440 domain-containing protein</fullName>
    </recommendedName>
</protein>
<sequence length="145" mass="16278">MLQGIIAGLVSGMVLGFFLKWIQLLTGSGVYTMLLNIDFVPGLPDRLPEWLEFALHLAVSIVLGFIYRLWINRWPHPWISGLLIGAASSLLFFPLAMLSDRVPQVNDMTAYMYWLAGHVLYGIVLGLFGYGYVRRGSNAGAYRLR</sequence>
<evidence type="ECO:0008006" key="4">
    <source>
        <dbReference type="Google" id="ProtNLM"/>
    </source>
</evidence>
<evidence type="ECO:0000256" key="1">
    <source>
        <dbReference type="SAM" id="Phobius"/>
    </source>
</evidence>
<evidence type="ECO:0000313" key="2">
    <source>
        <dbReference type="EMBL" id="ANF98718.1"/>
    </source>
</evidence>
<dbReference type="Proteomes" id="UP000078148">
    <property type="component" value="Chromosome"/>
</dbReference>
<proteinExistence type="predicted"/>
<reference evidence="2 3" key="2">
    <citation type="journal article" date="2016" name="Int. J. Syst. Evol. Microbiol.">
        <title>Paenibacillus bovis sp. nov., isolated from raw yak (Bos grunniens) milk.</title>
        <authorList>
            <person name="Gao C."/>
            <person name="Han J."/>
            <person name="Liu Z."/>
            <person name="Xu X."/>
            <person name="Hang F."/>
            <person name="Wu Z."/>
        </authorList>
    </citation>
    <scope>NUCLEOTIDE SEQUENCE [LARGE SCALE GENOMIC DNA]</scope>
    <source>
        <strain evidence="2 3">BD3526</strain>
    </source>
</reference>
<keyword evidence="3" id="KW-1185">Reference proteome</keyword>
<feature type="transmembrane region" description="Helical" evidence="1">
    <location>
        <begin position="78"/>
        <end position="99"/>
    </location>
</feature>
<reference evidence="3" key="1">
    <citation type="submission" date="2015-10" db="EMBL/GenBank/DDBJ databases">
        <title>Genome of Paenibacillus bovis sp. nov.</title>
        <authorList>
            <person name="Wu Z."/>
            <person name="Gao C."/>
            <person name="Liu Z."/>
            <person name="Zheng H."/>
        </authorList>
    </citation>
    <scope>NUCLEOTIDE SEQUENCE [LARGE SCALE GENOMIC DNA]</scope>
    <source>
        <strain evidence="3">BD3526</strain>
    </source>
</reference>
<keyword evidence="1" id="KW-0812">Transmembrane</keyword>
<organism evidence="2 3">
    <name type="scientific">Paenibacillus bovis</name>
    <dbReference type="NCBI Taxonomy" id="1616788"/>
    <lineage>
        <taxon>Bacteria</taxon>
        <taxon>Bacillati</taxon>
        <taxon>Bacillota</taxon>
        <taxon>Bacilli</taxon>
        <taxon>Bacillales</taxon>
        <taxon>Paenibacillaceae</taxon>
        <taxon>Paenibacillus</taxon>
    </lineage>
</organism>
<name>A0A172ZMB0_9BACL</name>
<feature type="transmembrane region" description="Helical" evidence="1">
    <location>
        <begin position="111"/>
        <end position="133"/>
    </location>
</feature>
<keyword evidence="1" id="KW-0472">Membrane</keyword>